<dbReference type="Proteomes" id="UP000241890">
    <property type="component" value="Unassembled WGS sequence"/>
</dbReference>
<dbReference type="AlphaFoldDB" id="A0A2R5GQ41"/>
<evidence type="ECO:0000256" key="1">
    <source>
        <dbReference type="SAM" id="Phobius"/>
    </source>
</evidence>
<feature type="transmembrane region" description="Helical" evidence="1">
    <location>
        <begin position="217"/>
        <end position="242"/>
    </location>
</feature>
<keyword evidence="1" id="KW-0812">Transmembrane</keyword>
<organism evidence="2 3">
    <name type="scientific">Hondaea fermentalgiana</name>
    <dbReference type="NCBI Taxonomy" id="2315210"/>
    <lineage>
        <taxon>Eukaryota</taxon>
        <taxon>Sar</taxon>
        <taxon>Stramenopiles</taxon>
        <taxon>Bigyra</taxon>
        <taxon>Labyrinthulomycetes</taxon>
        <taxon>Thraustochytrida</taxon>
        <taxon>Thraustochytriidae</taxon>
        <taxon>Hondaea</taxon>
    </lineage>
</organism>
<evidence type="ECO:0000313" key="3">
    <source>
        <dbReference type="Proteomes" id="UP000241890"/>
    </source>
</evidence>
<dbReference type="InParanoid" id="A0A2R5GQ41"/>
<comment type="caution">
    <text evidence="2">The sequence shown here is derived from an EMBL/GenBank/DDBJ whole genome shotgun (WGS) entry which is preliminary data.</text>
</comment>
<keyword evidence="3" id="KW-1185">Reference proteome</keyword>
<keyword evidence="1" id="KW-1133">Transmembrane helix</keyword>
<gene>
    <name evidence="2" type="ORF">FCC1311_062242</name>
</gene>
<sequence>MGSGSRNFMYYYILTAIVYLAISIASFVRVSSNADTCNVQCPLLIASAPGKNYSACACYTIANSAVAGGLQEFAAWGFPSQEAFETFDEVSRFQNISQQIEDTRRECYICNSDDPGSSTVYTPCDSFGECSQEGVRGFRPASSPSGECAILTSPTVRLRGTYVSVLYAFAVFYLFMGVSSIFIAIGFYCFADKWDDDFGRLTRAETCMGFVSKNAPFLVRICNIFVLFFLVFSIVLTFAYDVCETAANEFGDQQFFEAMRRLVLAVVVVWILGCIGGSLFHRYVAKDTPFYSPRMPTDHRDSSPWRGCVWTMNSLIVKIGP</sequence>
<keyword evidence="1" id="KW-0472">Membrane</keyword>
<name>A0A2R5GQ41_9STRA</name>
<reference evidence="2 3" key="1">
    <citation type="submission" date="2017-12" db="EMBL/GenBank/DDBJ databases">
        <title>Sequencing, de novo assembly and annotation of complete genome of a new Thraustochytrid species, strain FCC1311.</title>
        <authorList>
            <person name="Sedici K."/>
            <person name="Godart F."/>
            <person name="Aiese Cigliano R."/>
            <person name="Sanseverino W."/>
            <person name="Barakat M."/>
            <person name="Ortet P."/>
            <person name="Marechal E."/>
            <person name="Cagnac O."/>
            <person name="Amato A."/>
        </authorList>
    </citation>
    <scope>NUCLEOTIDE SEQUENCE [LARGE SCALE GENOMIC DNA]</scope>
</reference>
<protein>
    <submittedName>
        <fullName evidence="2">Uncharacterized protein</fullName>
    </submittedName>
</protein>
<accession>A0A2R5GQ41</accession>
<dbReference type="EMBL" id="BEYU01000069">
    <property type="protein sequence ID" value="GBG30004.1"/>
    <property type="molecule type" value="Genomic_DNA"/>
</dbReference>
<feature type="transmembrane region" description="Helical" evidence="1">
    <location>
        <begin position="9"/>
        <end position="28"/>
    </location>
</feature>
<feature type="transmembrane region" description="Helical" evidence="1">
    <location>
        <begin position="165"/>
        <end position="191"/>
    </location>
</feature>
<proteinExistence type="predicted"/>
<evidence type="ECO:0000313" key="2">
    <source>
        <dbReference type="EMBL" id="GBG30004.1"/>
    </source>
</evidence>
<feature type="transmembrane region" description="Helical" evidence="1">
    <location>
        <begin position="262"/>
        <end position="285"/>
    </location>
</feature>